<dbReference type="PROSITE" id="PS51077">
    <property type="entry name" value="HTH_ICLR"/>
    <property type="match status" value="1"/>
</dbReference>
<evidence type="ECO:0000256" key="3">
    <source>
        <dbReference type="ARBA" id="ARBA00023163"/>
    </source>
</evidence>
<dbReference type="InterPro" id="IPR029016">
    <property type="entry name" value="GAF-like_dom_sf"/>
</dbReference>
<dbReference type="InterPro" id="IPR036390">
    <property type="entry name" value="WH_DNA-bd_sf"/>
</dbReference>
<dbReference type="PANTHER" id="PTHR30136">
    <property type="entry name" value="HELIX-TURN-HELIX TRANSCRIPTIONAL REGULATOR, ICLR FAMILY"/>
    <property type="match status" value="1"/>
</dbReference>
<dbReference type="InterPro" id="IPR036388">
    <property type="entry name" value="WH-like_DNA-bd_sf"/>
</dbReference>
<organism evidence="6 7">
    <name type="scientific">Gemmobacter nanjingensis</name>
    <dbReference type="NCBI Taxonomy" id="488454"/>
    <lineage>
        <taxon>Bacteria</taxon>
        <taxon>Pseudomonadati</taxon>
        <taxon>Pseudomonadota</taxon>
        <taxon>Alphaproteobacteria</taxon>
        <taxon>Rhodobacterales</taxon>
        <taxon>Paracoccaceae</taxon>
        <taxon>Gemmobacter</taxon>
    </lineage>
</organism>
<feature type="domain" description="IclR-ED" evidence="5">
    <location>
        <begin position="71"/>
        <end position="255"/>
    </location>
</feature>
<dbReference type="Gene3D" id="3.30.450.40">
    <property type="match status" value="1"/>
</dbReference>
<dbReference type="SUPFAM" id="SSF46785">
    <property type="entry name" value="Winged helix' DNA-binding domain"/>
    <property type="match status" value="1"/>
</dbReference>
<evidence type="ECO:0000313" key="7">
    <source>
        <dbReference type="Proteomes" id="UP000658305"/>
    </source>
</evidence>
<keyword evidence="3" id="KW-0804">Transcription</keyword>
<dbReference type="Pfam" id="PF09339">
    <property type="entry name" value="HTH_IclR"/>
    <property type="match status" value="1"/>
</dbReference>
<dbReference type="PANTHER" id="PTHR30136:SF24">
    <property type="entry name" value="HTH-TYPE TRANSCRIPTIONAL REPRESSOR ALLR"/>
    <property type="match status" value="1"/>
</dbReference>
<evidence type="ECO:0000256" key="1">
    <source>
        <dbReference type="ARBA" id="ARBA00023015"/>
    </source>
</evidence>
<dbReference type="InterPro" id="IPR014757">
    <property type="entry name" value="Tscrpt_reg_IclR_C"/>
</dbReference>
<feature type="domain" description="HTH iclR-type" evidence="4">
    <location>
        <begin position="8"/>
        <end position="70"/>
    </location>
</feature>
<accession>A0ABQ3FHT5</accession>
<dbReference type="Gene3D" id="1.10.10.10">
    <property type="entry name" value="Winged helix-like DNA-binding domain superfamily/Winged helix DNA-binding domain"/>
    <property type="match status" value="1"/>
</dbReference>
<evidence type="ECO:0000259" key="5">
    <source>
        <dbReference type="PROSITE" id="PS51078"/>
    </source>
</evidence>
<reference evidence="7" key="1">
    <citation type="journal article" date="2019" name="Int. J. Syst. Evol. Microbiol.">
        <title>The Global Catalogue of Microorganisms (GCM) 10K type strain sequencing project: providing services to taxonomists for standard genome sequencing and annotation.</title>
        <authorList>
            <consortium name="The Broad Institute Genomics Platform"/>
            <consortium name="The Broad Institute Genome Sequencing Center for Infectious Disease"/>
            <person name="Wu L."/>
            <person name="Ma J."/>
        </authorList>
    </citation>
    <scope>NUCLEOTIDE SEQUENCE [LARGE SCALE GENOMIC DNA]</scope>
    <source>
        <strain evidence="7">KCTC 23298</strain>
    </source>
</reference>
<dbReference type="InterPro" id="IPR050707">
    <property type="entry name" value="HTH_MetabolicPath_Reg"/>
</dbReference>
<dbReference type="RefSeq" id="WP_054300899.1">
    <property type="nucleotide sequence ID" value="NZ_BMYI01000007.1"/>
</dbReference>
<evidence type="ECO:0000259" key="4">
    <source>
        <dbReference type="PROSITE" id="PS51077"/>
    </source>
</evidence>
<name>A0ABQ3FHT5_9RHOB</name>
<dbReference type="SMART" id="SM00346">
    <property type="entry name" value="HTH_ICLR"/>
    <property type="match status" value="1"/>
</dbReference>
<gene>
    <name evidence="6" type="ORF">GCM10007291_25710</name>
</gene>
<keyword evidence="7" id="KW-1185">Reference proteome</keyword>
<keyword evidence="1" id="KW-0805">Transcription regulation</keyword>
<dbReference type="Pfam" id="PF01614">
    <property type="entry name" value="IclR_C"/>
    <property type="match status" value="1"/>
</dbReference>
<evidence type="ECO:0000256" key="2">
    <source>
        <dbReference type="ARBA" id="ARBA00023125"/>
    </source>
</evidence>
<sequence>MAPEPDSDSFAERLARILDVFALPPHELGFMQIVRLTGLPRASVHRIVGQLLAIGYLQPCESGRSYRLGTRLCGLVQASLDMTGLQDLAAPVLNDLARRFRMTSFAARLTGGEVMLFASANPDDPGEPHLHPAHGRRPLHACSSAKAILAFLPDEFRAGLLASAPREGFTHRTLTGDTALHDEFRRIRACGYAVCDGEIHEGIVSLAVPVPLGRTESRLALGLIGLGARMPPEERQSTSEGLKFAARRLAALLLPTGGFPPAEGHSHDTAS</sequence>
<evidence type="ECO:0000313" key="6">
    <source>
        <dbReference type="EMBL" id="GHC24941.1"/>
    </source>
</evidence>
<dbReference type="Proteomes" id="UP000658305">
    <property type="component" value="Unassembled WGS sequence"/>
</dbReference>
<keyword evidence="2" id="KW-0238">DNA-binding</keyword>
<dbReference type="InterPro" id="IPR005471">
    <property type="entry name" value="Tscrpt_reg_IclR_N"/>
</dbReference>
<proteinExistence type="predicted"/>
<dbReference type="EMBL" id="BMYI01000007">
    <property type="protein sequence ID" value="GHC24941.1"/>
    <property type="molecule type" value="Genomic_DNA"/>
</dbReference>
<protein>
    <submittedName>
        <fullName evidence="6">Transcriptional regulator</fullName>
    </submittedName>
</protein>
<dbReference type="PROSITE" id="PS51078">
    <property type="entry name" value="ICLR_ED"/>
    <property type="match status" value="1"/>
</dbReference>
<dbReference type="SUPFAM" id="SSF55781">
    <property type="entry name" value="GAF domain-like"/>
    <property type="match status" value="1"/>
</dbReference>
<comment type="caution">
    <text evidence="6">The sequence shown here is derived from an EMBL/GenBank/DDBJ whole genome shotgun (WGS) entry which is preliminary data.</text>
</comment>